<sequence length="132" mass="15015">MQYEIPALPDNMCEVIRQALRVHPRTLAVRARLQGRRNLPGSPPWTVCFVKRSDWSISRCMTGRVTLSFCLTRHLSDTVPRYLARSPGVGKQRLVTLPGSPPFFLTDVPHHLEGQRLSPNTAITQFMEKNHV</sequence>
<accession>A0A6C8Y0N8</accession>
<name>A0A6C8Y0N8_SALDZ</name>
<dbReference type="Proteomes" id="UP000885362">
    <property type="component" value="Unassembled WGS sequence"/>
</dbReference>
<dbReference type="AlphaFoldDB" id="A0A6C8Y0N8"/>
<gene>
    <name evidence="1" type="ORF">EL06_20695</name>
</gene>
<protein>
    <submittedName>
        <fullName evidence="1">Uncharacterized protein</fullName>
    </submittedName>
</protein>
<evidence type="ECO:0000313" key="1">
    <source>
        <dbReference type="EMBL" id="MIE71770.1"/>
    </source>
</evidence>
<comment type="caution">
    <text evidence="1">The sequence shown here is derived from an EMBL/GenBank/DDBJ whole genome shotgun (WGS) entry which is preliminary data.</text>
</comment>
<proteinExistence type="predicted"/>
<organism evidence="1">
    <name type="scientific">Salmonella diarizonae</name>
    <dbReference type="NCBI Taxonomy" id="59204"/>
    <lineage>
        <taxon>Bacteria</taxon>
        <taxon>Pseudomonadati</taxon>
        <taxon>Pseudomonadota</taxon>
        <taxon>Gammaproteobacteria</taxon>
        <taxon>Enterobacterales</taxon>
        <taxon>Enterobacteriaceae</taxon>
        <taxon>Salmonella</taxon>
    </lineage>
</organism>
<reference evidence="1" key="1">
    <citation type="submission" date="2018-08" db="EMBL/GenBank/DDBJ databases">
        <authorList>
            <consortium name="GenomeTrakr network: Whole genome sequencing for foodborne pathogen traceback"/>
        </authorList>
    </citation>
    <scope>NUCLEOTIDE SEQUENCE [LARGE SCALE GENOMIC DNA]</scope>
    <source>
        <strain evidence="1">FMA0132</strain>
    </source>
</reference>
<dbReference type="EMBL" id="RSHK01000024">
    <property type="protein sequence ID" value="MIE71770.1"/>
    <property type="molecule type" value="Genomic_DNA"/>
</dbReference>